<dbReference type="EMBL" id="CP069127">
    <property type="protein sequence ID" value="QRG65901.1"/>
    <property type="molecule type" value="Genomic_DNA"/>
</dbReference>
<evidence type="ECO:0000313" key="2">
    <source>
        <dbReference type="Proteomes" id="UP000596248"/>
    </source>
</evidence>
<name>A0ABX7FKQ7_BRECH</name>
<sequence length="47" mass="5324">MHLTELMMGNRVIDGMVYGMLIFSCQAVCSSQEESRTDYGYQGTKEI</sequence>
<dbReference type="RefSeq" id="WP_203352971.1">
    <property type="nucleotide sequence ID" value="NZ_CP069127.1"/>
</dbReference>
<accession>A0ABX7FKQ7</accession>
<gene>
    <name evidence="1" type="ORF">JNE38_20265</name>
</gene>
<organism evidence="1 2">
    <name type="scientific">Brevibacillus choshinensis</name>
    <dbReference type="NCBI Taxonomy" id="54911"/>
    <lineage>
        <taxon>Bacteria</taxon>
        <taxon>Bacillati</taxon>
        <taxon>Bacillota</taxon>
        <taxon>Bacilli</taxon>
        <taxon>Bacillales</taxon>
        <taxon>Paenibacillaceae</taxon>
        <taxon>Brevibacillus</taxon>
    </lineage>
</organism>
<dbReference type="Proteomes" id="UP000596248">
    <property type="component" value="Chromosome"/>
</dbReference>
<proteinExistence type="predicted"/>
<keyword evidence="2" id="KW-1185">Reference proteome</keyword>
<reference evidence="1 2" key="1">
    <citation type="submission" date="2021-01" db="EMBL/GenBank/DDBJ databases">
        <title>Identification of strong promoters based on the transcriptome of Brevibacillus choshinensis.</title>
        <authorList>
            <person name="Yao D."/>
            <person name="Zhang K."/>
            <person name="Wu J."/>
        </authorList>
    </citation>
    <scope>NUCLEOTIDE SEQUENCE [LARGE SCALE GENOMIC DNA]</scope>
    <source>
        <strain evidence="1 2">HPD31-SP3</strain>
    </source>
</reference>
<evidence type="ECO:0000313" key="1">
    <source>
        <dbReference type="EMBL" id="QRG65901.1"/>
    </source>
</evidence>
<protein>
    <submittedName>
        <fullName evidence="1">Uncharacterized protein</fullName>
    </submittedName>
</protein>